<feature type="domain" description="NYN" evidence="2">
    <location>
        <begin position="12"/>
        <end position="160"/>
    </location>
</feature>
<feature type="region of interest" description="Disordered" evidence="1">
    <location>
        <begin position="218"/>
        <end position="260"/>
    </location>
</feature>
<comment type="caution">
    <text evidence="3">The sequence shown here is derived from an EMBL/GenBank/DDBJ whole genome shotgun (WGS) entry which is preliminary data.</text>
</comment>
<dbReference type="GO" id="GO:0004540">
    <property type="term" value="F:RNA nuclease activity"/>
    <property type="evidence" value="ECO:0007669"/>
    <property type="project" value="InterPro"/>
</dbReference>
<protein>
    <submittedName>
        <fullName evidence="3">NYN domain-containing protein</fullName>
    </submittedName>
</protein>
<dbReference type="InterPro" id="IPR021139">
    <property type="entry name" value="NYN"/>
</dbReference>
<feature type="compositionally biased region" description="Basic and acidic residues" evidence="1">
    <location>
        <begin position="218"/>
        <end position="229"/>
    </location>
</feature>
<evidence type="ECO:0000313" key="4">
    <source>
        <dbReference type="Proteomes" id="UP000248606"/>
    </source>
</evidence>
<name>A0A2W5K1E5_9ACTN</name>
<evidence type="ECO:0000313" key="3">
    <source>
        <dbReference type="EMBL" id="PZP88616.1"/>
    </source>
</evidence>
<gene>
    <name evidence="3" type="ORF">DI579_05710</name>
</gene>
<evidence type="ECO:0000259" key="2">
    <source>
        <dbReference type="Pfam" id="PF01936"/>
    </source>
</evidence>
<accession>A0A2W5K1E5</accession>
<dbReference type="Proteomes" id="UP000248606">
    <property type="component" value="Unassembled WGS sequence"/>
</dbReference>
<dbReference type="RefSeq" id="WP_290598685.1">
    <property type="nucleotide sequence ID" value="NZ_CAKZIO010000013.1"/>
</dbReference>
<dbReference type="Pfam" id="PF01936">
    <property type="entry name" value="NYN"/>
    <property type="match status" value="1"/>
</dbReference>
<proteinExistence type="predicted"/>
<dbReference type="AlphaFoldDB" id="A0A2W5K1E5"/>
<dbReference type="EMBL" id="QFOZ01000009">
    <property type="protein sequence ID" value="PZP88616.1"/>
    <property type="molecule type" value="Genomic_DNA"/>
</dbReference>
<organism evidence="3 4">
    <name type="scientific">Lawsonella clevelandensis</name>
    <dbReference type="NCBI Taxonomy" id="1528099"/>
    <lineage>
        <taxon>Bacteria</taxon>
        <taxon>Bacillati</taxon>
        <taxon>Actinomycetota</taxon>
        <taxon>Actinomycetes</taxon>
        <taxon>Mycobacteriales</taxon>
        <taxon>Lawsonellaceae</taxon>
        <taxon>Lawsonella</taxon>
    </lineage>
</organism>
<feature type="compositionally biased region" description="Basic and acidic residues" evidence="1">
    <location>
        <begin position="237"/>
        <end position="260"/>
    </location>
</feature>
<evidence type="ECO:0000256" key="1">
    <source>
        <dbReference type="SAM" id="MobiDB-lite"/>
    </source>
</evidence>
<reference evidence="3 4" key="1">
    <citation type="submission" date="2017-08" db="EMBL/GenBank/DDBJ databases">
        <title>Infants hospitalized years apart are colonized by the same room-sourced microbial strains.</title>
        <authorList>
            <person name="Brooks B."/>
            <person name="Olm M.R."/>
            <person name="Firek B.A."/>
            <person name="Baker R."/>
            <person name="Thomas B.C."/>
            <person name="Morowitz M.J."/>
            <person name="Banfield J.F."/>
        </authorList>
    </citation>
    <scope>NUCLEOTIDE SEQUENCE [LARGE SCALE GENOMIC DNA]</scope>
    <source>
        <strain evidence="3">S2_006_000_R1_57</strain>
    </source>
</reference>
<sequence length="260" mass="28862">MTSNSTPARALLIWDAPNMDMGLSAIVRGRPNSYQRPRFDAAGLWLLQQGAAVAAEENCDPENIICEATLFTNVNESNIEGIHSWIDALRNIGFSVFAKPKETADSDVDEDMLRHLSTRLAEGNLKLVVIASADGRNFQATLDDLAAQGIRAIVLGFAEECTWAMEDPNLTFVDVEEIEGLFQHPLPRMDLEHLPSGGAWLQPFRPLRALLHRATDRSDSIVPDDDKQHTSQSSTDPHTKHNDENTDERSDEHPEEALNV</sequence>